<proteinExistence type="predicted"/>
<dbReference type="EMBL" id="OU895878">
    <property type="protein sequence ID" value="CAG9804481.1"/>
    <property type="molecule type" value="Genomic_DNA"/>
</dbReference>
<dbReference type="PROSITE" id="PS50940">
    <property type="entry name" value="CHIT_BIND_II"/>
    <property type="match status" value="1"/>
</dbReference>
<evidence type="ECO:0000256" key="1">
    <source>
        <dbReference type="SAM" id="SignalP"/>
    </source>
</evidence>
<reference evidence="3" key="1">
    <citation type="submission" date="2022-01" db="EMBL/GenBank/DDBJ databases">
        <authorList>
            <person name="King R."/>
        </authorList>
    </citation>
    <scope>NUCLEOTIDE SEQUENCE</scope>
</reference>
<name>A0A9N9RX39_9DIPT</name>
<dbReference type="InterPro" id="IPR002557">
    <property type="entry name" value="Chitin-bd_dom"/>
</dbReference>
<sequence>MKHVTINFVLLLLFFISTINQVQCICVLESDFGFALNCNFKNAGMFRIRNLGGLKAHIGLGFSLGDELGFPESLGNVEGSKKRSLDVRTMGKGNSIGYMPEKMPQIGVQYNQPMRQIATVAPDRMTPYRGFSRPLMAVPQIPQAFKKPQLMTEALTLPLGVPRFKKLPQDPKKASENIMYITPTQQPTTSNIIRSVANAYPSKSFEQTASSNVNVVSVIPSFQALPLSTSNKFESLTKVETSPPEEDLPNVDLKGHTIEELAVVANVSVETIKSAIKLRQQQMLVEKKIQQSAADKKKILEPLTMQTTLQSTTVEKTTQRSTTQSSKTTINFIRSTSAYIPKKKVKKHPLQGSHKVMNAPKEYYPSGYDKNYDDNFKSKVDLPATSFHCGDQKHFPGLYGDEELGCMVFHVCALTDDGLIMKSFLCPESTLFDQTILKCNWWFYTDCKSSQTLYDSNLPVSKSYQLMKSLSFFSKNYKTPSNETVEIVNDSLKTDDNVLIVTPLDQQ</sequence>
<dbReference type="PANTHER" id="PTHR22933">
    <property type="entry name" value="FI18007P1-RELATED"/>
    <property type="match status" value="1"/>
</dbReference>
<accession>A0A9N9RX39</accession>
<dbReference type="GO" id="GO:0008061">
    <property type="term" value="F:chitin binding"/>
    <property type="evidence" value="ECO:0007669"/>
    <property type="project" value="InterPro"/>
</dbReference>
<dbReference type="InterPro" id="IPR052976">
    <property type="entry name" value="Scoloptoxin-like"/>
</dbReference>
<organism evidence="3 4">
    <name type="scientific">Chironomus riparius</name>
    <dbReference type="NCBI Taxonomy" id="315576"/>
    <lineage>
        <taxon>Eukaryota</taxon>
        <taxon>Metazoa</taxon>
        <taxon>Ecdysozoa</taxon>
        <taxon>Arthropoda</taxon>
        <taxon>Hexapoda</taxon>
        <taxon>Insecta</taxon>
        <taxon>Pterygota</taxon>
        <taxon>Neoptera</taxon>
        <taxon>Endopterygota</taxon>
        <taxon>Diptera</taxon>
        <taxon>Nematocera</taxon>
        <taxon>Chironomoidea</taxon>
        <taxon>Chironomidae</taxon>
        <taxon>Chironominae</taxon>
        <taxon>Chironomus</taxon>
    </lineage>
</organism>
<dbReference type="Pfam" id="PF01607">
    <property type="entry name" value="CBM_14"/>
    <property type="match status" value="1"/>
</dbReference>
<dbReference type="Proteomes" id="UP001153620">
    <property type="component" value="Chromosome 2"/>
</dbReference>
<feature type="signal peptide" evidence="1">
    <location>
        <begin position="1"/>
        <end position="24"/>
    </location>
</feature>
<gene>
    <name evidence="3" type="ORF">CHIRRI_LOCUS7364</name>
</gene>
<feature type="domain" description="Chitin-binding type-2" evidence="2">
    <location>
        <begin position="386"/>
        <end position="449"/>
    </location>
</feature>
<feature type="chain" id="PRO_5040412433" description="Chitin-binding type-2 domain-containing protein" evidence="1">
    <location>
        <begin position="25"/>
        <end position="507"/>
    </location>
</feature>
<dbReference type="OrthoDB" id="6505219at2759"/>
<dbReference type="GO" id="GO:0005576">
    <property type="term" value="C:extracellular region"/>
    <property type="evidence" value="ECO:0007669"/>
    <property type="project" value="InterPro"/>
</dbReference>
<dbReference type="SUPFAM" id="SSF57625">
    <property type="entry name" value="Invertebrate chitin-binding proteins"/>
    <property type="match status" value="1"/>
</dbReference>
<dbReference type="PANTHER" id="PTHR22933:SF32">
    <property type="entry name" value="MIND THE GAP, ISOFORM E"/>
    <property type="match status" value="1"/>
</dbReference>
<evidence type="ECO:0000313" key="3">
    <source>
        <dbReference type="EMBL" id="CAG9804481.1"/>
    </source>
</evidence>
<reference evidence="3" key="2">
    <citation type="submission" date="2022-10" db="EMBL/GenBank/DDBJ databases">
        <authorList>
            <consortium name="ENA_rothamsted_submissions"/>
            <consortium name="culmorum"/>
            <person name="King R."/>
        </authorList>
    </citation>
    <scope>NUCLEOTIDE SEQUENCE</scope>
</reference>
<keyword evidence="1" id="KW-0732">Signal</keyword>
<dbReference type="InterPro" id="IPR036508">
    <property type="entry name" value="Chitin-bd_dom_sf"/>
</dbReference>
<evidence type="ECO:0000259" key="2">
    <source>
        <dbReference type="PROSITE" id="PS50940"/>
    </source>
</evidence>
<keyword evidence="4" id="KW-1185">Reference proteome</keyword>
<dbReference type="AlphaFoldDB" id="A0A9N9RX39"/>
<evidence type="ECO:0000313" key="4">
    <source>
        <dbReference type="Proteomes" id="UP001153620"/>
    </source>
</evidence>
<protein>
    <recommendedName>
        <fullName evidence="2">Chitin-binding type-2 domain-containing protein</fullName>
    </recommendedName>
</protein>